<dbReference type="InterPro" id="IPR046906">
    <property type="entry name" value="Mab-21_HhH/H2TH-like"/>
</dbReference>
<reference evidence="5" key="1">
    <citation type="submission" date="2021-02" db="EMBL/GenBank/DDBJ databases">
        <authorList>
            <person name="Nowell W R."/>
        </authorList>
    </citation>
    <scope>NUCLEOTIDE SEQUENCE</scope>
</reference>
<dbReference type="Proteomes" id="UP000682733">
    <property type="component" value="Unassembled WGS sequence"/>
</dbReference>
<sequence length="499" mass="59266">MPHFSSLLSLIFSQDICNDTVMSVHLECEKIKHKLQEEYCRNKYDILSVIISGSGGEQWIPYGDSDIDQMFVEHNEVGDEMNKDDFYFKDSQHPSYVLLYRNGGQLVSSYEVLKSKKYFKNFEQNRLYEHGSAWCLSTPLWPTDDQLLVKQMESDIVPCYKLKHWPSITREYFTRESRQWPSLDIINKFSRNETVCLLTPVGHKSSVNREHEWRISFSLVELELVKTLSKHQRLCYILFKSIFKEYVLHETTQELQNNIAVGSYILKNIFFYSCEKYGKNWCLQETILDCVEQLFIELNTCLVNRCCPHYIVSSNNLLNGIDEMAFTTVIDKYLNKINRILEHKIDLKNMIAHYPMFTLFFECLFEQLQKNSCYQPFNDEHFETNFSHLKDFYLKFDKRDTIVMPIIHCYDCVFSRLANVFCPDKGLTFDQLMMILNNLQTHCKQQETNDIEKGSEDERERNPYINFTNIIERCYGNLNLQNIWYLENDRACEGIIWVF</sequence>
<dbReference type="Gene3D" id="1.10.1410.40">
    <property type="match status" value="1"/>
</dbReference>
<dbReference type="Pfam" id="PF03281">
    <property type="entry name" value="Mab-21"/>
    <property type="match status" value="1"/>
</dbReference>
<dbReference type="Pfam" id="PF20266">
    <property type="entry name" value="Mab-21_C"/>
    <property type="match status" value="1"/>
</dbReference>
<evidence type="ECO:0000313" key="4">
    <source>
        <dbReference type="EMBL" id="CAF0913093.1"/>
    </source>
</evidence>
<gene>
    <name evidence="4" type="ORF">OVA965_LOCUS10225</name>
    <name evidence="5" type="ORF">TMI583_LOCUS10219</name>
</gene>
<comment type="similarity">
    <text evidence="1">Belongs to the mab-21 family.</text>
</comment>
<evidence type="ECO:0000256" key="1">
    <source>
        <dbReference type="ARBA" id="ARBA00008307"/>
    </source>
</evidence>
<evidence type="ECO:0000259" key="2">
    <source>
        <dbReference type="Pfam" id="PF03281"/>
    </source>
</evidence>
<protein>
    <recommendedName>
        <fullName evidence="7">Mab-21-like HhH/H2TH-like domain-containing protein</fullName>
    </recommendedName>
</protein>
<organism evidence="5 6">
    <name type="scientific">Didymodactylos carnosus</name>
    <dbReference type="NCBI Taxonomy" id="1234261"/>
    <lineage>
        <taxon>Eukaryota</taxon>
        <taxon>Metazoa</taxon>
        <taxon>Spiralia</taxon>
        <taxon>Gnathifera</taxon>
        <taxon>Rotifera</taxon>
        <taxon>Eurotatoria</taxon>
        <taxon>Bdelloidea</taxon>
        <taxon>Philodinida</taxon>
        <taxon>Philodinidae</taxon>
        <taxon>Didymodactylos</taxon>
    </lineage>
</organism>
<dbReference type="Proteomes" id="UP000677228">
    <property type="component" value="Unassembled WGS sequence"/>
</dbReference>
<dbReference type="SMART" id="SM01265">
    <property type="entry name" value="Mab-21"/>
    <property type="match status" value="1"/>
</dbReference>
<name>A0A8S2I2N0_9BILA</name>
<feature type="domain" description="Mab-21-like HhH/H2TH-like" evidence="3">
    <location>
        <begin position="235"/>
        <end position="330"/>
    </location>
</feature>
<dbReference type="EMBL" id="CAJNOK010003752">
    <property type="protein sequence ID" value="CAF0913093.1"/>
    <property type="molecule type" value="Genomic_DNA"/>
</dbReference>
<evidence type="ECO:0000259" key="3">
    <source>
        <dbReference type="Pfam" id="PF20266"/>
    </source>
</evidence>
<dbReference type="PANTHER" id="PTHR10656:SF69">
    <property type="entry name" value="MAB-21-LIKE HHH_H2TH-LIKE DOMAIN-CONTAINING PROTEIN"/>
    <property type="match status" value="1"/>
</dbReference>
<dbReference type="InterPro" id="IPR046903">
    <property type="entry name" value="Mab-21-like_nuc_Trfase"/>
</dbReference>
<evidence type="ECO:0000313" key="5">
    <source>
        <dbReference type="EMBL" id="CAF3691852.1"/>
    </source>
</evidence>
<accession>A0A8S2I2N0</accession>
<evidence type="ECO:0000313" key="6">
    <source>
        <dbReference type="Proteomes" id="UP000682733"/>
    </source>
</evidence>
<evidence type="ECO:0008006" key="7">
    <source>
        <dbReference type="Google" id="ProtNLM"/>
    </source>
</evidence>
<dbReference type="EMBL" id="CAJOBA010003752">
    <property type="protein sequence ID" value="CAF3691852.1"/>
    <property type="molecule type" value="Genomic_DNA"/>
</dbReference>
<proteinExistence type="inferred from homology"/>
<dbReference type="PANTHER" id="PTHR10656">
    <property type="entry name" value="CELL FATE DETERMINING PROTEIN MAB21-RELATED"/>
    <property type="match status" value="1"/>
</dbReference>
<dbReference type="InterPro" id="IPR024810">
    <property type="entry name" value="MAB21L/cGLR"/>
</dbReference>
<dbReference type="AlphaFoldDB" id="A0A8S2I2N0"/>
<feature type="domain" description="Mab-21-like nucleotidyltransferase" evidence="2">
    <location>
        <begin position="151"/>
        <end position="225"/>
    </location>
</feature>
<comment type="caution">
    <text evidence="5">The sequence shown here is derived from an EMBL/GenBank/DDBJ whole genome shotgun (WGS) entry which is preliminary data.</text>
</comment>